<dbReference type="Gene3D" id="3.30.1420.10">
    <property type="match status" value="1"/>
</dbReference>
<dbReference type="NCBIfam" id="TIGR03342">
    <property type="entry name" value="dsrC_tusE_dsvC"/>
    <property type="match status" value="1"/>
</dbReference>
<dbReference type="AlphaFoldDB" id="A0AAU7NUI7"/>
<dbReference type="KEGG" id="mech:Q9L42_000480"/>
<dbReference type="EC" id="2.8.1.-" evidence="3"/>
<organism evidence="5 6">
    <name type="scientific">Methylomarinum roseum</name>
    <dbReference type="NCBI Taxonomy" id="3067653"/>
    <lineage>
        <taxon>Bacteria</taxon>
        <taxon>Pseudomonadati</taxon>
        <taxon>Pseudomonadota</taxon>
        <taxon>Gammaproteobacteria</taxon>
        <taxon>Methylococcales</taxon>
        <taxon>Methylococcaceae</taxon>
        <taxon>Methylomarinum</taxon>
    </lineage>
</organism>
<dbReference type="Gene3D" id="1.10.10.370">
    <property type="entry name" value="DsrC-like protein, C-terminal domain"/>
    <property type="match status" value="1"/>
</dbReference>
<reference evidence="5 6" key="1">
    <citation type="journal article" date="2024" name="Microbiology">
        <title>Methylomarinum rosea sp. nov., a novel halophilic methanotrophic bacterium from the hypersaline Lake Elton.</title>
        <authorList>
            <person name="Suleimanov R.Z."/>
            <person name="Oshkin I.Y."/>
            <person name="Danilova O.V."/>
            <person name="Suzina N.E."/>
            <person name="Dedysh S.N."/>
        </authorList>
    </citation>
    <scope>NUCLEOTIDE SEQUENCE [LARGE SCALE GENOMIC DNA]</scope>
    <source>
        <strain evidence="5 6">Ch1-1</strain>
    </source>
</reference>
<dbReference type="PANTHER" id="PTHR37010:SF1">
    <property type="entry name" value="SULFURTRANSFERASE TUSE"/>
    <property type="match status" value="1"/>
</dbReference>
<dbReference type="GO" id="GO:0097163">
    <property type="term" value="F:sulfur carrier activity"/>
    <property type="evidence" value="ECO:0007669"/>
    <property type="project" value="TreeGrafter"/>
</dbReference>
<dbReference type="Pfam" id="PF04358">
    <property type="entry name" value="DsrC"/>
    <property type="match status" value="1"/>
</dbReference>
<proteinExistence type="inferred from homology"/>
<keyword evidence="2" id="KW-0963">Cytoplasm</keyword>
<dbReference type="PANTHER" id="PTHR37010">
    <property type="entry name" value="SULFURTRANSFERASE TUSE"/>
    <property type="match status" value="1"/>
</dbReference>
<accession>A0AAU7NUI7</accession>
<dbReference type="InterPro" id="IPR007453">
    <property type="entry name" value="DsrC/TusE"/>
</dbReference>
<evidence type="ECO:0000256" key="4">
    <source>
        <dbReference type="PIRSR" id="PIRSR006223-50"/>
    </source>
</evidence>
<dbReference type="InterPro" id="IPR043163">
    <property type="entry name" value="DsrC-like_N"/>
</dbReference>
<keyword evidence="6" id="KW-1185">Reference proteome</keyword>
<evidence type="ECO:0000256" key="1">
    <source>
        <dbReference type="ARBA" id="ARBA00004496"/>
    </source>
</evidence>
<dbReference type="InterPro" id="IPR025526">
    <property type="entry name" value="DsrC-like_dom_sf"/>
</dbReference>
<keyword evidence="3" id="KW-0808">Transferase</keyword>
<dbReference type="GO" id="GO:0005737">
    <property type="term" value="C:cytoplasm"/>
    <property type="evidence" value="ECO:0007669"/>
    <property type="project" value="UniProtKB-SubCell"/>
</dbReference>
<sequence length="110" mass="12772">MALIVDGVELETTEEGFLRDYRQWNERVAEAIASQNDIELSEAHWEILFFIRDYYQRFKHLPNARVFTKAVRNELGEDKGNSRYLHKLFPDGPLKFASKCAGLPKPPTCL</sequence>
<dbReference type="SUPFAM" id="SSF69721">
    <property type="entry name" value="DsrC, the gamma subunit of dissimilatory sulfite reductase"/>
    <property type="match status" value="1"/>
</dbReference>
<evidence type="ECO:0000313" key="5">
    <source>
        <dbReference type="EMBL" id="XBS20638.1"/>
    </source>
</evidence>
<comment type="subcellular location">
    <subcellularLocation>
        <location evidence="1">Cytoplasm</location>
    </subcellularLocation>
</comment>
<name>A0AAU7NUI7_9GAMM</name>
<evidence type="ECO:0000313" key="6">
    <source>
        <dbReference type="Proteomes" id="UP001225378"/>
    </source>
</evidence>
<dbReference type="EMBL" id="CP157743">
    <property type="protein sequence ID" value="XBS20638.1"/>
    <property type="molecule type" value="Genomic_DNA"/>
</dbReference>
<dbReference type="InterPro" id="IPR042072">
    <property type="entry name" value="DsrC-like_C"/>
</dbReference>
<evidence type="ECO:0000256" key="3">
    <source>
        <dbReference type="PIRNR" id="PIRNR006223"/>
    </source>
</evidence>
<dbReference type="GO" id="GO:0002143">
    <property type="term" value="P:tRNA wobble position uridine thiolation"/>
    <property type="evidence" value="ECO:0007669"/>
    <property type="project" value="TreeGrafter"/>
</dbReference>
<dbReference type="RefSeq" id="WP_305906594.1">
    <property type="nucleotide sequence ID" value="NZ_CP157743.1"/>
</dbReference>
<feature type="active site" description="Cysteine persulfide intermediate" evidence="4">
    <location>
        <position position="109"/>
    </location>
</feature>
<comment type="similarity">
    <text evidence="3">Belongs to the dsrC/tusE family.</text>
</comment>
<comment type="function">
    <text evidence="3">Part of a sulfur-relay system.</text>
</comment>
<dbReference type="GO" id="GO:0016740">
    <property type="term" value="F:transferase activity"/>
    <property type="evidence" value="ECO:0007669"/>
    <property type="project" value="UniProtKB-KW"/>
</dbReference>
<dbReference type="PIRSF" id="PIRSF006223">
    <property type="entry name" value="DsrC_TusE"/>
    <property type="match status" value="1"/>
</dbReference>
<gene>
    <name evidence="5" type="ORF">Q9L42_000480</name>
</gene>
<evidence type="ECO:0000256" key="2">
    <source>
        <dbReference type="ARBA" id="ARBA00022490"/>
    </source>
</evidence>
<dbReference type="Proteomes" id="UP001225378">
    <property type="component" value="Chromosome"/>
</dbReference>
<protein>
    <recommendedName>
        <fullName evidence="3">Sulfurtransferase</fullName>
        <ecNumber evidence="3">2.8.1.-</ecNumber>
    </recommendedName>
</protein>